<gene>
    <name evidence="2" type="ORF">FKR81_26875</name>
</gene>
<dbReference type="EMBL" id="VOBR01000018">
    <property type="protein sequence ID" value="TWP48916.1"/>
    <property type="molecule type" value="Genomic_DNA"/>
</dbReference>
<dbReference type="Proteomes" id="UP000316639">
    <property type="component" value="Unassembled WGS sequence"/>
</dbReference>
<accession>A0A563ENS3</accession>
<keyword evidence="3" id="KW-1185">Reference proteome</keyword>
<sequence>MSRLRGALVAAVAVTLLAGLTQAQAPAQRTLDDLLSQRADAVRAHNEQAFAEGVDPDASPQFADAQRQLFRNLVSLPLRTWSYERDGDQVRLVYALKDEPEITADVRYEFVERRNRWYLRDAKPLLPWDFAPLQVRSAASGVVLSHPGDEALAERVLAELDPAVDAVTEVWGTDWARQVVVVIPHNPDELRELVGPVLTDVAGIAVAARSDPPAGQRVVINPDRAGSLPSLELGILIRHEITHVAARRVTRATAPMWLQEGFADYVGFRGTGLSLKQAAPLLTSQVTAPPKDFVGPDRDLAYQQAYSLCLWLAEERGEQGLVDFYRTHQSEVDINIDVEAWRRFLLDRIG</sequence>
<protein>
    <recommendedName>
        <fullName evidence="4">Peptidase MA superfamily protein</fullName>
    </recommendedName>
</protein>
<reference evidence="2 3" key="1">
    <citation type="submission" date="2019-07" db="EMBL/GenBank/DDBJ databases">
        <title>Lentzea xizangensis sp. nov., isolated from Qinghai-Tibetan Plateau Soils.</title>
        <authorList>
            <person name="Huang J."/>
        </authorList>
    </citation>
    <scope>NUCLEOTIDE SEQUENCE [LARGE SCALE GENOMIC DNA]</scope>
    <source>
        <strain evidence="2 3">FXJ1.1311</strain>
    </source>
</reference>
<organism evidence="2 3">
    <name type="scientific">Lentzea tibetensis</name>
    <dbReference type="NCBI Taxonomy" id="2591470"/>
    <lineage>
        <taxon>Bacteria</taxon>
        <taxon>Bacillati</taxon>
        <taxon>Actinomycetota</taxon>
        <taxon>Actinomycetes</taxon>
        <taxon>Pseudonocardiales</taxon>
        <taxon>Pseudonocardiaceae</taxon>
        <taxon>Lentzea</taxon>
    </lineage>
</organism>
<evidence type="ECO:0000313" key="2">
    <source>
        <dbReference type="EMBL" id="TWP48916.1"/>
    </source>
</evidence>
<name>A0A563ENS3_9PSEU</name>
<feature type="signal peptide" evidence="1">
    <location>
        <begin position="1"/>
        <end position="25"/>
    </location>
</feature>
<evidence type="ECO:0000313" key="3">
    <source>
        <dbReference type="Proteomes" id="UP000316639"/>
    </source>
</evidence>
<comment type="caution">
    <text evidence="2">The sequence shown here is derived from an EMBL/GenBank/DDBJ whole genome shotgun (WGS) entry which is preliminary data.</text>
</comment>
<dbReference type="AlphaFoldDB" id="A0A563ENS3"/>
<proteinExistence type="predicted"/>
<feature type="chain" id="PRO_5022216685" description="Peptidase MA superfamily protein" evidence="1">
    <location>
        <begin position="26"/>
        <end position="350"/>
    </location>
</feature>
<dbReference type="OrthoDB" id="5242307at2"/>
<keyword evidence="1" id="KW-0732">Signal</keyword>
<evidence type="ECO:0000256" key="1">
    <source>
        <dbReference type="SAM" id="SignalP"/>
    </source>
</evidence>
<dbReference type="RefSeq" id="WP_146355722.1">
    <property type="nucleotide sequence ID" value="NZ_VOBR01000018.1"/>
</dbReference>
<evidence type="ECO:0008006" key="4">
    <source>
        <dbReference type="Google" id="ProtNLM"/>
    </source>
</evidence>